<keyword evidence="6" id="KW-0255">Endonuclease</keyword>
<feature type="domain" description="RNase H type-1" evidence="8">
    <location>
        <begin position="81"/>
        <end position="239"/>
    </location>
</feature>
<evidence type="ECO:0000259" key="8">
    <source>
        <dbReference type="PROSITE" id="PS50879"/>
    </source>
</evidence>
<proteinExistence type="inferred from homology"/>
<comment type="catalytic activity">
    <reaction evidence="1">
        <text>Endonucleolytic cleavage to 5'-phosphomonoester.</text>
        <dbReference type="EC" id="3.1.26.4"/>
    </reaction>
</comment>
<dbReference type="PANTHER" id="PTHR10642">
    <property type="entry name" value="RIBONUCLEASE H1"/>
    <property type="match status" value="1"/>
</dbReference>
<dbReference type="Proteomes" id="UP001408356">
    <property type="component" value="Unassembled WGS sequence"/>
</dbReference>
<dbReference type="InterPro" id="IPR012337">
    <property type="entry name" value="RNaseH-like_sf"/>
</dbReference>
<comment type="caution">
    <text evidence="9">The sequence shown here is derived from an EMBL/GenBank/DDBJ whole genome shotgun (WGS) entry which is preliminary data.</text>
</comment>
<comment type="similarity">
    <text evidence="2">Belongs to the RNase H family.</text>
</comment>
<evidence type="ECO:0000256" key="4">
    <source>
        <dbReference type="ARBA" id="ARBA00022722"/>
    </source>
</evidence>
<evidence type="ECO:0000256" key="2">
    <source>
        <dbReference type="ARBA" id="ARBA00005300"/>
    </source>
</evidence>
<dbReference type="Gene3D" id="3.30.420.10">
    <property type="entry name" value="Ribonuclease H-like superfamily/Ribonuclease H"/>
    <property type="match status" value="1"/>
</dbReference>
<evidence type="ECO:0000256" key="3">
    <source>
        <dbReference type="ARBA" id="ARBA00012180"/>
    </source>
</evidence>
<dbReference type="InterPro" id="IPR036397">
    <property type="entry name" value="RNaseH_sf"/>
</dbReference>
<dbReference type="CDD" id="cd13934">
    <property type="entry name" value="RNase_H_Dikarya_like"/>
    <property type="match status" value="1"/>
</dbReference>
<protein>
    <recommendedName>
        <fullName evidence="3">ribonuclease H</fullName>
        <ecNumber evidence="3">3.1.26.4</ecNumber>
    </recommendedName>
</protein>
<dbReference type="SUPFAM" id="SSF53098">
    <property type="entry name" value="Ribonuclease H-like"/>
    <property type="match status" value="1"/>
</dbReference>
<accession>A0ABR2UGF7</accession>
<keyword evidence="10" id="KW-1185">Reference proteome</keyword>
<gene>
    <name evidence="9" type="ORF">SUNI508_02655</name>
</gene>
<dbReference type="EC" id="3.1.26.4" evidence="3"/>
<dbReference type="Pfam" id="PF00075">
    <property type="entry name" value="RNase_H"/>
    <property type="match status" value="1"/>
</dbReference>
<evidence type="ECO:0000256" key="7">
    <source>
        <dbReference type="ARBA" id="ARBA00022801"/>
    </source>
</evidence>
<evidence type="ECO:0000313" key="9">
    <source>
        <dbReference type="EMBL" id="KAK9413456.1"/>
    </source>
</evidence>
<dbReference type="InterPro" id="IPR050092">
    <property type="entry name" value="RNase_H"/>
</dbReference>
<sequence>MPNTREELLDAFGLAEPEKRRGSGRILPREFIVPDVMPTNKRGHGDLPHTDQALPLGPEDIFISRPGLTNGFMERLSHRLDPTKILLLTDGACTDNGQPGARAGWAFQFGPEPEMRVASGRLENTGPFGHPSRQTSNRAELRAVLAALRCRPWSEDGYKTIVVATDSEYVVKGATTWIRSWIQNGWKSAEGSEVQNKDLWELLMGEFERYHETGLEIEFWRIRRELNTVADSAARQACADEDWGVFGDYMVPGI</sequence>
<evidence type="ECO:0000256" key="5">
    <source>
        <dbReference type="ARBA" id="ARBA00022723"/>
    </source>
</evidence>
<keyword evidence="7" id="KW-0378">Hydrolase</keyword>
<reference evidence="9 10" key="1">
    <citation type="journal article" date="2024" name="J. Plant Pathol.">
        <title>Sequence and assembly of the genome of Seiridium unicorne, isolate CBS 538.82, causal agent of cypress canker disease.</title>
        <authorList>
            <person name="Scali E."/>
            <person name="Rocca G.D."/>
            <person name="Danti R."/>
            <person name="Garbelotto M."/>
            <person name="Barberini S."/>
            <person name="Baroncelli R."/>
            <person name="Emiliani G."/>
        </authorList>
    </citation>
    <scope>NUCLEOTIDE SEQUENCE [LARGE SCALE GENOMIC DNA]</scope>
    <source>
        <strain evidence="9 10">BM-138-508</strain>
    </source>
</reference>
<dbReference type="InterPro" id="IPR002156">
    <property type="entry name" value="RNaseH_domain"/>
</dbReference>
<organism evidence="9 10">
    <name type="scientific">Seiridium unicorne</name>
    <dbReference type="NCBI Taxonomy" id="138068"/>
    <lineage>
        <taxon>Eukaryota</taxon>
        <taxon>Fungi</taxon>
        <taxon>Dikarya</taxon>
        <taxon>Ascomycota</taxon>
        <taxon>Pezizomycotina</taxon>
        <taxon>Sordariomycetes</taxon>
        <taxon>Xylariomycetidae</taxon>
        <taxon>Amphisphaeriales</taxon>
        <taxon>Sporocadaceae</taxon>
        <taxon>Seiridium</taxon>
    </lineage>
</organism>
<dbReference type="EMBL" id="JARVKF010000440">
    <property type="protein sequence ID" value="KAK9413456.1"/>
    <property type="molecule type" value="Genomic_DNA"/>
</dbReference>
<evidence type="ECO:0000256" key="6">
    <source>
        <dbReference type="ARBA" id="ARBA00022759"/>
    </source>
</evidence>
<keyword evidence="5" id="KW-0479">Metal-binding</keyword>
<evidence type="ECO:0000256" key="1">
    <source>
        <dbReference type="ARBA" id="ARBA00000077"/>
    </source>
</evidence>
<dbReference type="PANTHER" id="PTHR10642:SF26">
    <property type="entry name" value="RIBONUCLEASE H1"/>
    <property type="match status" value="1"/>
</dbReference>
<keyword evidence="4" id="KW-0540">Nuclease</keyword>
<dbReference type="PROSITE" id="PS50879">
    <property type="entry name" value="RNASE_H_1"/>
    <property type="match status" value="1"/>
</dbReference>
<name>A0ABR2UGF7_9PEZI</name>
<evidence type="ECO:0000313" key="10">
    <source>
        <dbReference type="Proteomes" id="UP001408356"/>
    </source>
</evidence>